<dbReference type="Gene3D" id="2.60.120.620">
    <property type="entry name" value="q2cbj1_9rhob like domain"/>
    <property type="match status" value="1"/>
</dbReference>
<dbReference type="Proteomes" id="UP000317318">
    <property type="component" value="Chromosome"/>
</dbReference>
<dbReference type="Pfam" id="PF05721">
    <property type="entry name" value="PhyH"/>
    <property type="match status" value="1"/>
</dbReference>
<keyword evidence="3" id="KW-0560">Oxidoreductase</keyword>
<gene>
    <name evidence="3" type="ORF">Pan189_07880</name>
</gene>
<reference evidence="3 4" key="1">
    <citation type="submission" date="2019-02" db="EMBL/GenBank/DDBJ databases">
        <title>Deep-cultivation of Planctomycetes and their phenomic and genomic characterization uncovers novel biology.</title>
        <authorList>
            <person name="Wiegand S."/>
            <person name="Jogler M."/>
            <person name="Boedeker C."/>
            <person name="Pinto D."/>
            <person name="Vollmers J."/>
            <person name="Rivas-Marin E."/>
            <person name="Kohn T."/>
            <person name="Peeters S.H."/>
            <person name="Heuer A."/>
            <person name="Rast P."/>
            <person name="Oberbeckmann S."/>
            <person name="Bunk B."/>
            <person name="Jeske O."/>
            <person name="Meyerdierks A."/>
            <person name="Storesund J.E."/>
            <person name="Kallscheuer N."/>
            <person name="Luecker S."/>
            <person name="Lage O.M."/>
            <person name="Pohl T."/>
            <person name="Merkel B.J."/>
            <person name="Hornburger P."/>
            <person name="Mueller R.-W."/>
            <person name="Bruemmer F."/>
            <person name="Labrenz M."/>
            <person name="Spormann A.M."/>
            <person name="Op den Camp H."/>
            <person name="Overmann J."/>
            <person name="Amann R."/>
            <person name="Jetten M.S.M."/>
            <person name="Mascher T."/>
            <person name="Medema M.H."/>
            <person name="Devos D.P."/>
            <person name="Kaster A.-K."/>
            <person name="Ovreas L."/>
            <person name="Rohde M."/>
            <person name="Galperin M.Y."/>
            <person name="Jogler C."/>
        </authorList>
    </citation>
    <scope>NUCLEOTIDE SEQUENCE [LARGE SCALE GENOMIC DNA]</scope>
    <source>
        <strain evidence="3 4">Pan189</strain>
    </source>
</reference>
<dbReference type="PANTHER" id="PTHR20883">
    <property type="entry name" value="PHYTANOYL-COA DIOXYGENASE DOMAIN CONTAINING 1"/>
    <property type="match status" value="1"/>
</dbReference>
<comment type="cofactor">
    <cofactor evidence="1">
        <name>Fe(2+)</name>
        <dbReference type="ChEBI" id="CHEBI:29033"/>
    </cofactor>
</comment>
<proteinExistence type="predicted"/>
<dbReference type="KEGG" id="svp:Pan189_07880"/>
<dbReference type="GO" id="GO:0016706">
    <property type="term" value="F:2-oxoglutarate-dependent dioxygenase activity"/>
    <property type="evidence" value="ECO:0007669"/>
    <property type="project" value="UniProtKB-ARBA"/>
</dbReference>
<accession>A0A517QXQ3</accession>
<evidence type="ECO:0000313" key="4">
    <source>
        <dbReference type="Proteomes" id="UP000317318"/>
    </source>
</evidence>
<feature type="region of interest" description="Disordered" evidence="2">
    <location>
        <begin position="231"/>
        <end position="259"/>
    </location>
</feature>
<evidence type="ECO:0000256" key="1">
    <source>
        <dbReference type="ARBA" id="ARBA00001954"/>
    </source>
</evidence>
<name>A0A517QXQ3_9PLAN</name>
<dbReference type="AlphaFoldDB" id="A0A517QXQ3"/>
<dbReference type="EMBL" id="CP036268">
    <property type="protein sequence ID" value="QDT36432.1"/>
    <property type="molecule type" value="Genomic_DNA"/>
</dbReference>
<keyword evidence="3" id="KW-0223">Dioxygenase</keyword>
<evidence type="ECO:0000256" key="2">
    <source>
        <dbReference type="SAM" id="MobiDB-lite"/>
    </source>
</evidence>
<sequence>MSVAERIAADGYFTLAGPMSSNDVSHWNDVIDAVMEEAVAGHHQTVRTQANTPYAVRDVFSLIPQLTELAAIPALFDLAAEVLGPETRCVRATIFEKPIDLPWGLPWHRDMTIGVRQRADVPGFTAWSVKSGIPHVRPPREVLDGMLALRLSLDANDDDNGALRVIRGSHRDFDVSADAPPESAIVTCATEAGGVVAMRPTIMHGSLEPREPRRRRIVHFEYADRDLPQPLEWRHDIRPSNSYDTDTPDPFPVTEPSDG</sequence>
<dbReference type="PANTHER" id="PTHR20883:SF48">
    <property type="entry name" value="ECTOINE DIOXYGENASE"/>
    <property type="match status" value="1"/>
</dbReference>
<evidence type="ECO:0000313" key="3">
    <source>
        <dbReference type="EMBL" id="QDT36432.1"/>
    </source>
</evidence>
<organism evidence="3 4">
    <name type="scientific">Stratiformator vulcanicus</name>
    <dbReference type="NCBI Taxonomy" id="2527980"/>
    <lineage>
        <taxon>Bacteria</taxon>
        <taxon>Pseudomonadati</taxon>
        <taxon>Planctomycetota</taxon>
        <taxon>Planctomycetia</taxon>
        <taxon>Planctomycetales</taxon>
        <taxon>Planctomycetaceae</taxon>
        <taxon>Stratiformator</taxon>
    </lineage>
</organism>
<dbReference type="InterPro" id="IPR008775">
    <property type="entry name" value="Phytyl_CoA_dOase-like"/>
</dbReference>
<dbReference type="SUPFAM" id="SSF51197">
    <property type="entry name" value="Clavaminate synthase-like"/>
    <property type="match status" value="1"/>
</dbReference>
<keyword evidence="4" id="KW-1185">Reference proteome</keyword>
<dbReference type="GO" id="GO:0005506">
    <property type="term" value="F:iron ion binding"/>
    <property type="evidence" value="ECO:0007669"/>
    <property type="project" value="UniProtKB-ARBA"/>
</dbReference>
<protein>
    <submittedName>
        <fullName evidence="3">Phytanoyl-CoA dioxygenase (PhyH)</fullName>
    </submittedName>
</protein>